<comment type="caution">
    <text evidence="1">The sequence shown here is derived from an EMBL/GenBank/DDBJ whole genome shotgun (WGS) entry which is preliminary data.</text>
</comment>
<dbReference type="Proteomes" id="UP000749559">
    <property type="component" value="Unassembled WGS sequence"/>
</dbReference>
<protein>
    <submittedName>
        <fullName evidence="1">Uncharacterized protein</fullName>
    </submittedName>
</protein>
<dbReference type="InterPro" id="IPR052749">
    <property type="entry name" value="Alpha-tectorin"/>
</dbReference>
<organism evidence="1 2">
    <name type="scientific">Owenia fusiformis</name>
    <name type="common">Polychaete worm</name>
    <dbReference type="NCBI Taxonomy" id="6347"/>
    <lineage>
        <taxon>Eukaryota</taxon>
        <taxon>Metazoa</taxon>
        <taxon>Spiralia</taxon>
        <taxon>Lophotrochozoa</taxon>
        <taxon>Annelida</taxon>
        <taxon>Polychaeta</taxon>
        <taxon>Sedentaria</taxon>
        <taxon>Canalipalpata</taxon>
        <taxon>Sabellida</taxon>
        <taxon>Oweniida</taxon>
        <taxon>Oweniidae</taxon>
        <taxon>Owenia</taxon>
    </lineage>
</organism>
<accession>A0A8J1TC15</accession>
<keyword evidence="2" id="KW-1185">Reference proteome</keyword>
<proteinExistence type="predicted"/>
<evidence type="ECO:0000313" key="2">
    <source>
        <dbReference type="Proteomes" id="UP000749559"/>
    </source>
</evidence>
<dbReference type="PANTHER" id="PTHR46160:SF9">
    <property type="entry name" value="PROTEIN PRY2-RELATED"/>
    <property type="match status" value="1"/>
</dbReference>
<reference evidence="1" key="1">
    <citation type="submission" date="2022-03" db="EMBL/GenBank/DDBJ databases">
        <authorList>
            <person name="Martin C."/>
        </authorList>
    </citation>
    <scope>NUCLEOTIDE SEQUENCE</scope>
</reference>
<sequence length="350" mass="38956">MALLGILSFLACFLVHASNAETLIIDSYGNATCRSQGEVHYWSLDGLGYHHQCDCKYLLLGSIIKTRTPFKVLSKNWYLPGDEIQRASWTKYVEVELRRLTIRLGQDKKVTLKIGPFSATVTGDSEMMLGKYGLIKINFGGNECAGSMPVIEPVQADDALRADFMPPPPPRCWISRFVTVEVPSIGLKVEFDGFADARVTLSKFWMRKVNGLCQNFDGDAMNDWRMRDGTNVEGMENPGTMIGNSYQVFDPEDPECQPCSLPDLPWMVFNGGLQRDPVFAAFAEAADDANTDCDLTRLCGDGYLNNTNSEEIAFLEESCKMDVTNAPAGMKCNLERTYAEQCGNFNFVCV</sequence>
<dbReference type="AlphaFoldDB" id="A0A8J1TC15"/>
<dbReference type="Pfam" id="PF00094">
    <property type="entry name" value="VWD"/>
    <property type="match status" value="1"/>
</dbReference>
<dbReference type="EMBL" id="CAIIXF020000011">
    <property type="protein sequence ID" value="CAH1799126.1"/>
    <property type="molecule type" value="Genomic_DNA"/>
</dbReference>
<evidence type="ECO:0000313" key="1">
    <source>
        <dbReference type="EMBL" id="CAH1799126.1"/>
    </source>
</evidence>
<dbReference type="InterPro" id="IPR001846">
    <property type="entry name" value="VWF_type-D"/>
</dbReference>
<gene>
    <name evidence="1" type="ORF">OFUS_LOCUS23179</name>
</gene>
<dbReference type="PROSITE" id="PS51233">
    <property type="entry name" value="VWFD"/>
    <property type="match status" value="1"/>
</dbReference>
<name>A0A8J1TC15_OWEFU</name>
<dbReference type="PANTHER" id="PTHR46160">
    <property type="entry name" value="ALPHA-TECTORIN-RELATED"/>
    <property type="match status" value="1"/>
</dbReference>
<dbReference type="SMART" id="SM00216">
    <property type="entry name" value="VWD"/>
    <property type="match status" value="1"/>
</dbReference>